<keyword evidence="9" id="KW-0472">Membrane</keyword>
<dbReference type="PROSITE" id="PS00086">
    <property type="entry name" value="CYTOCHROME_P450"/>
    <property type="match status" value="1"/>
</dbReference>
<dbReference type="EMBL" id="GBHO01028884">
    <property type="protein sequence ID" value="JAG14720.1"/>
    <property type="molecule type" value="Transcribed_RNA"/>
</dbReference>
<evidence type="ECO:0000256" key="1">
    <source>
        <dbReference type="ARBA" id="ARBA00001971"/>
    </source>
</evidence>
<organism evidence="11">
    <name type="scientific">Lygus hesperus</name>
    <name type="common">Western plant bug</name>
    <dbReference type="NCBI Taxonomy" id="30085"/>
    <lineage>
        <taxon>Eukaryota</taxon>
        <taxon>Metazoa</taxon>
        <taxon>Ecdysozoa</taxon>
        <taxon>Arthropoda</taxon>
        <taxon>Hexapoda</taxon>
        <taxon>Insecta</taxon>
        <taxon>Pterygota</taxon>
        <taxon>Neoptera</taxon>
        <taxon>Paraneoptera</taxon>
        <taxon>Hemiptera</taxon>
        <taxon>Heteroptera</taxon>
        <taxon>Panheteroptera</taxon>
        <taxon>Cimicomorpha</taxon>
        <taxon>Miridae</taxon>
        <taxon>Mirini</taxon>
        <taxon>Lygus</taxon>
    </lineage>
</organism>
<feature type="transmembrane region" description="Helical" evidence="9">
    <location>
        <begin position="6"/>
        <end position="26"/>
    </location>
</feature>
<dbReference type="PANTHER" id="PTHR24303">
    <property type="entry name" value="HEME-BINDING MONOOXYGENASE FAMILY"/>
    <property type="match status" value="1"/>
</dbReference>
<dbReference type="InterPro" id="IPR002401">
    <property type="entry name" value="Cyt_P450_E_grp-I"/>
</dbReference>
<evidence type="ECO:0000313" key="11">
    <source>
        <dbReference type="EMBL" id="JAG14720.1"/>
    </source>
</evidence>
<dbReference type="GO" id="GO:0016705">
    <property type="term" value="F:oxidoreductase activity, acting on paired donors, with incorporation or reduction of molecular oxygen"/>
    <property type="evidence" value="ECO:0007669"/>
    <property type="project" value="InterPro"/>
</dbReference>
<evidence type="ECO:0000256" key="7">
    <source>
        <dbReference type="PIRSR" id="PIRSR602401-1"/>
    </source>
</evidence>
<reference evidence="11" key="2">
    <citation type="submission" date="2014-07" db="EMBL/GenBank/DDBJ databases">
        <authorList>
            <person name="Hull J."/>
        </authorList>
    </citation>
    <scope>NUCLEOTIDE SEQUENCE</scope>
</reference>
<protein>
    <submittedName>
        <fullName evidence="10 12">Cytochrome P450 307a1</fullName>
    </submittedName>
</protein>
<dbReference type="Pfam" id="PF00067">
    <property type="entry name" value="p450"/>
    <property type="match status" value="1"/>
</dbReference>
<evidence type="ECO:0000313" key="12">
    <source>
        <dbReference type="EMBL" id="JAQ12360.1"/>
    </source>
</evidence>
<keyword evidence="3 7" id="KW-0479">Metal-binding</keyword>
<evidence type="ECO:0000256" key="5">
    <source>
        <dbReference type="ARBA" id="ARBA00023004"/>
    </source>
</evidence>
<evidence type="ECO:0000313" key="10">
    <source>
        <dbReference type="EMBL" id="ANY58624.1"/>
    </source>
</evidence>
<dbReference type="EMBL" id="KT818622">
    <property type="protein sequence ID" value="ANY58624.1"/>
    <property type="molecule type" value="mRNA"/>
</dbReference>
<gene>
    <name evidence="10" type="primary">CYP307A1</name>
    <name evidence="12" type="synonym">spo</name>
    <name evidence="11" type="ORF">CM83_25455</name>
    <name evidence="12" type="ORF">g.41114</name>
</gene>
<keyword evidence="6 8" id="KW-0503">Monooxygenase</keyword>
<dbReference type="PRINTS" id="PR00463">
    <property type="entry name" value="EP450I"/>
</dbReference>
<dbReference type="Gene3D" id="1.10.630.10">
    <property type="entry name" value="Cytochrome P450"/>
    <property type="match status" value="1"/>
</dbReference>
<evidence type="ECO:0000256" key="2">
    <source>
        <dbReference type="ARBA" id="ARBA00010617"/>
    </source>
</evidence>
<reference evidence="11" key="1">
    <citation type="journal article" date="2014" name="PLoS ONE">
        <title>Transcriptome-Based Identification of ABC Transporters in the Western Tarnished Plant Bug Lygus hesperus.</title>
        <authorList>
            <person name="Hull J.J."/>
            <person name="Chaney K."/>
            <person name="Geib S.M."/>
            <person name="Fabrick J.A."/>
            <person name="Brent C.S."/>
            <person name="Walsh D."/>
            <person name="Lavine L.C."/>
        </authorList>
    </citation>
    <scope>NUCLEOTIDE SEQUENCE</scope>
</reference>
<evidence type="ECO:0000256" key="4">
    <source>
        <dbReference type="ARBA" id="ARBA00023002"/>
    </source>
</evidence>
<dbReference type="PRINTS" id="PR00385">
    <property type="entry name" value="P450"/>
</dbReference>
<evidence type="ECO:0000256" key="9">
    <source>
        <dbReference type="SAM" id="Phobius"/>
    </source>
</evidence>
<evidence type="ECO:0000256" key="8">
    <source>
        <dbReference type="RuleBase" id="RU000461"/>
    </source>
</evidence>
<name>A0A0A9XCB2_LYGHE</name>
<keyword evidence="4 8" id="KW-0560">Oxidoreductase</keyword>
<dbReference type="InterPro" id="IPR036396">
    <property type="entry name" value="Cyt_P450_sf"/>
</dbReference>
<dbReference type="GO" id="GO:0005506">
    <property type="term" value="F:iron ion binding"/>
    <property type="evidence" value="ECO:0007669"/>
    <property type="project" value="InterPro"/>
</dbReference>
<accession>A0A0A9XCB2</accession>
<comment type="cofactor">
    <cofactor evidence="1 7">
        <name>heme</name>
        <dbReference type="ChEBI" id="CHEBI:30413"/>
    </cofactor>
</comment>
<dbReference type="InterPro" id="IPR017972">
    <property type="entry name" value="Cyt_P450_CS"/>
</dbReference>
<dbReference type="EMBL" id="GDHC01006269">
    <property type="protein sequence ID" value="JAQ12360.1"/>
    <property type="molecule type" value="Transcribed_RNA"/>
</dbReference>
<reference evidence="12" key="3">
    <citation type="journal article" date="2016" name="Gigascience">
        <title>De novo construction of an expanded transcriptome assembly for the western tarnished plant bug, Lygus hesperus.</title>
        <authorList>
            <person name="Tassone E.E."/>
            <person name="Geib S.M."/>
            <person name="Hall B."/>
            <person name="Fabrick J.A."/>
            <person name="Brent C.S."/>
            <person name="Hull J.J."/>
        </authorList>
    </citation>
    <scope>NUCLEOTIDE SEQUENCE</scope>
</reference>
<comment type="similarity">
    <text evidence="2 8">Belongs to the cytochrome P450 family.</text>
</comment>
<feature type="binding site" description="axial binding residue" evidence="7">
    <location>
        <position position="443"/>
    </location>
    <ligand>
        <name>heme</name>
        <dbReference type="ChEBI" id="CHEBI:30413"/>
    </ligand>
    <ligandPart>
        <name>Fe</name>
        <dbReference type="ChEBI" id="CHEBI:18248"/>
    </ligandPart>
</feature>
<dbReference type="GO" id="GO:0004497">
    <property type="term" value="F:monooxygenase activity"/>
    <property type="evidence" value="ECO:0007669"/>
    <property type="project" value="UniProtKB-KW"/>
</dbReference>
<proteinExistence type="evidence at transcript level"/>
<evidence type="ECO:0000256" key="6">
    <source>
        <dbReference type="ARBA" id="ARBA00023033"/>
    </source>
</evidence>
<dbReference type="PANTHER" id="PTHR24303:SF27">
    <property type="entry name" value="CYTOCHROME P450 307B1"/>
    <property type="match status" value="1"/>
</dbReference>
<evidence type="ECO:0000256" key="3">
    <source>
        <dbReference type="ARBA" id="ARBA00022723"/>
    </source>
</evidence>
<reference evidence="10" key="4">
    <citation type="journal article" date="2016" name="Insect Mol. Biol.">
        <title>RNA interference-mediated knockdown of the Halloween gene Spookiest (CYP307B1) impedes adult eclosion in the western tarnished plant bug, Lygus hesperus.</title>
        <authorList>
            <person name="Van Ekert E."/>
            <person name="Wang M."/>
            <person name="Miao Y.G."/>
            <person name="Brent C.S."/>
            <person name="Hull J.J."/>
        </authorList>
    </citation>
    <scope>NUCLEOTIDE SEQUENCE</scope>
</reference>
<dbReference type="GO" id="GO:0020037">
    <property type="term" value="F:heme binding"/>
    <property type="evidence" value="ECO:0007669"/>
    <property type="project" value="InterPro"/>
</dbReference>
<sequence length="493" mass="56135">MEGIHLSSASYLLLAALAFLLLGVVVDQLARKRRKTSTKDKAPGPEPWPVLGSLHLLGGYEVPYQAFDHLTKVYGPVFSIKLGQVQCLVVSSLEHIKEVIITKGDHFDGRPNFNRYNQLFDGNKENSLAFSDWSDKHKMKREMLRDHTFPRAFTERFHLLDTLVIEELNGLSHQLAQGVTNVKPALLQACANVFLSYFCSTKFMPNDPEFIKMVRNFDEIFYEVNQGYAADFMPWLMPLHASNMRKMRKWGAEIRGFMVDRIIQKRMDGWSENKEVVDYVDHLVQHLHESKPQFNFDAAMFALEDIVGGHAAIANLLIKILGFVAQNPEVQKKIQEEADSVAPNRDIVLEDRNQMPYTEATILESIRHVSSPIVPHVASQNSVVAGYAVEKDTLIFLNNYTLNMSPDLWKEPSKFSPERFISPEGKLSKPEFFLPFGGGRRSCMGYKLTQFISFATLATLVQRFHVSPVSPYKVPLGNLAVPYDTFQFRFTPR</sequence>
<dbReference type="SUPFAM" id="SSF48264">
    <property type="entry name" value="Cytochrome P450"/>
    <property type="match status" value="1"/>
</dbReference>
<keyword evidence="9" id="KW-1133">Transmembrane helix</keyword>
<dbReference type="InterPro" id="IPR001128">
    <property type="entry name" value="Cyt_P450"/>
</dbReference>
<keyword evidence="5 7" id="KW-0408">Iron</keyword>
<keyword evidence="9" id="KW-0812">Transmembrane</keyword>
<keyword evidence="7 8" id="KW-0349">Heme</keyword>
<dbReference type="AlphaFoldDB" id="A0A0A9XCB2"/>